<keyword evidence="1" id="KW-0472">Membrane</keyword>
<feature type="transmembrane region" description="Helical" evidence="1">
    <location>
        <begin position="216"/>
        <end position="238"/>
    </location>
</feature>
<name>A0A383CST7_9ZZZZ</name>
<feature type="non-terminal residue" evidence="2">
    <location>
        <position position="1"/>
    </location>
</feature>
<evidence type="ECO:0000256" key="1">
    <source>
        <dbReference type="SAM" id="Phobius"/>
    </source>
</evidence>
<feature type="transmembrane region" description="Helical" evidence="1">
    <location>
        <begin position="48"/>
        <end position="69"/>
    </location>
</feature>
<proteinExistence type="predicted"/>
<feature type="non-terminal residue" evidence="2">
    <location>
        <position position="239"/>
    </location>
</feature>
<keyword evidence="1" id="KW-1133">Transmembrane helix</keyword>
<gene>
    <name evidence="2" type="ORF">METZ01_LOCUS487944</name>
</gene>
<keyword evidence="1" id="KW-0812">Transmembrane</keyword>
<organism evidence="2">
    <name type="scientific">marine metagenome</name>
    <dbReference type="NCBI Taxonomy" id="408172"/>
    <lineage>
        <taxon>unclassified sequences</taxon>
        <taxon>metagenomes</taxon>
        <taxon>ecological metagenomes</taxon>
    </lineage>
</organism>
<sequence>FSPYVPPDCLPRSADVTNKKCLYSPSLDSRAYIGVGMGQFYSLRALQLIYSVAFILLLLVSAVGGRLAFEASERSSLESQRVGRLLQTVELIRGDLYRQLKEVFDYHFLDDEDADKEYRDLGHRLEDNFQVLRDVAITDEEKHSVEQLINAYEIVSLRVNKIMSLSPGTIAQTDKLEILDTELEGEDLNTLEATFTATENLFLMAQTESQLKIKRLIQTALVLVILPIVVAAGLLLVAR</sequence>
<evidence type="ECO:0008006" key="3">
    <source>
        <dbReference type="Google" id="ProtNLM"/>
    </source>
</evidence>
<reference evidence="2" key="1">
    <citation type="submission" date="2018-05" db="EMBL/GenBank/DDBJ databases">
        <authorList>
            <person name="Lanie J.A."/>
            <person name="Ng W.-L."/>
            <person name="Kazmierczak K.M."/>
            <person name="Andrzejewski T.M."/>
            <person name="Davidsen T.M."/>
            <person name="Wayne K.J."/>
            <person name="Tettelin H."/>
            <person name="Glass J.I."/>
            <person name="Rusch D."/>
            <person name="Podicherti R."/>
            <person name="Tsui H.-C.T."/>
            <person name="Winkler M.E."/>
        </authorList>
    </citation>
    <scope>NUCLEOTIDE SEQUENCE</scope>
</reference>
<protein>
    <recommendedName>
        <fullName evidence="3">Chemotaxis methyl-accepting receptor HlyB-like 4HB MCP domain-containing protein</fullName>
    </recommendedName>
</protein>
<accession>A0A383CST7</accession>
<dbReference type="EMBL" id="UINC01211264">
    <property type="protein sequence ID" value="SVE35090.1"/>
    <property type="molecule type" value="Genomic_DNA"/>
</dbReference>
<dbReference type="AlphaFoldDB" id="A0A383CST7"/>
<evidence type="ECO:0000313" key="2">
    <source>
        <dbReference type="EMBL" id="SVE35090.1"/>
    </source>
</evidence>